<feature type="region of interest" description="Disordered" evidence="6">
    <location>
        <begin position="277"/>
        <end position="303"/>
    </location>
</feature>
<dbReference type="Pfam" id="PF20684">
    <property type="entry name" value="Fung_rhodopsin"/>
    <property type="match status" value="1"/>
</dbReference>
<keyword evidence="10" id="KW-1185">Reference proteome</keyword>
<feature type="transmembrane region" description="Helical" evidence="7">
    <location>
        <begin position="12"/>
        <end position="34"/>
    </location>
</feature>
<dbReference type="InterPro" id="IPR049326">
    <property type="entry name" value="Rhodopsin_dom_fungi"/>
</dbReference>
<protein>
    <recommendedName>
        <fullName evidence="8">Rhodopsin domain-containing protein</fullName>
    </recommendedName>
</protein>
<evidence type="ECO:0000256" key="7">
    <source>
        <dbReference type="SAM" id="Phobius"/>
    </source>
</evidence>
<keyword evidence="2 7" id="KW-0812">Transmembrane</keyword>
<evidence type="ECO:0000259" key="8">
    <source>
        <dbReference type="Pfam" id="PF20684"/>
    </source>
</evidence>
<dbReference type="Proteomes" id="UP001430848">
    <property type="component" value="Unassembled WGS sequence"/>
</dbReference>
<feature type="domain" description="Rhodopsin" evidence="8">
    <location>
        <begin position="31"/>
        <end position="267"/>
    </location>
</feature>
<organism evidence="9 10">
    <name type="scientific">Diaporthe eres</name>
    <name type="common">Phomopsis oblonga</name>
    <dbReference type="NCBI Taxonomy" id="83184"/>
    <lineage>
        <taxon>Eukaryota</taxon>
        <taxon>Fungi</taxon>
        <taxon>Dikarya</taxon>
        <taxon>Ascomycota</taxon>
        <taxon>Pezizomycotina</taxon>
        <taxon>Sordariomycetes</taxon>
        <taxon>Sordariomycetidae</taxon>
        <taxon>Diaporthales</taxon>
        <taxon>Diaporthaceae</taxon>
        <taxon>Diaporthe</taxon>
        <taxon>Diaporthe eres species complex</taxon>
    </lineage>
</organism>
<comment type="caution">
    <text evidence="9">The sequence shown here is derived from an EMBL/GenBank/DDBJ whole genome shotgun (WGS) entry which is preliminary data.</text>
</comment>
<proteinExistence type="inferred from homology"/>
<gene>
    <name evidence="9" type="ORF">SLS63_012368</name>
</gene>
<evidence type="ECO:0000256" key="4">
    <source>
        <dbReference type="ARBA" id="ARBA00023136"/>
    </source>
</evidence>
<name>A0ABR1NRF5_DIAER</name>
<feature type="transmembrane region" description="Helical" evidence="7">
    <location>
        <begin position="204"/>
        <end position="222"/>
    </location>
</feature>
<sequence>MMSQTDQQRQDSLVVLSIVLTTLSTFVVAVRSLIRFVIVRKPGYDEYTIIVALFFTIGYMIEILILRANHVGFPASTLTMDNMLGILQTTLAVEVTYYLIVGFIKTSILCMYLRFAVSDIFRYLCYGTIVFQLAFTAICLCVTLGQCQPLSKLWDLTGTQPGSCINTTAFFYSTSGVNIITDFWIIALPIKTLNGFKRPLQEKIALAGIFGTGIFAAIMSVVRLQSIYTYTLATDPFRDAIAVNLFSQIEINTAILCASVPALKPIFTPHRLQEFRNGRKYQHRPQDKLDSESQRSAFSRKRSHPELYPDTFDLTKLSALDRTSTASLGGLDKKEEVVFNKVWFPPNSKLDDAEDEATFDLPDQKAFHPV</sequence>
<reference evidence="9 10" key="1">
    <citation type="submission" date="2024-02" db="EMBL/GenBank/DDBJ databases">
        <title>De novo assembly and annotation of 12 fungi associated with fruit tree decline syndrome in Ontario, Canada.</title>
        <authorList>
            <person name="Sulman M."/>
            <person name="Ellouze W."/>
            <person name="Ilyukhin E."/>
        </authorList>
    </citation>
    <scope>NUCLEOTIDE SEQUENCE [LARGE SCALE GENOMIC DNA]</scope>
    <source>
        <strain evidence="9 10">M169</strain>
    </source>
</reference>
<comment type="similarity">
    <text evidence="5">Belongs to the SAT4 family.</text>
</comment>
<feature type="transmembrane region" description="Helical" evidence="7">
    <location>
        <begin position="123"/>
        <end position="145"/>
    </location>
</feature>
<evidence type="ECO:0000256" key="3">
    <source>
        <dbReference type="ARBA" id="ARBA00022989"/>
    </source>
</evidence>
<dbReference type="PANTHER" id="PTHR33048">
    <property type="entry name" value="PTH11-LIKE INTEGRAL MEMBRANE PROTEIN (AFU_ORTHOLOGUE AFUA_5G11245)"/>
    <property type="match status" value="1"/>
</dbReference>
<keyword evidence="3 7" id="KW-1133">Transmembrane helix</keyword>
<feature type="transmembrane region" description="Helical" evidence="7">
    <location>
        <begin position="86"/>
        <end position="111"/>
    </location>
</feature>
<evidence type="ECO:0000256" key="2">
    <source>
        <dbReference type="ARBA" id="ARBA00022692"/>
    </source>
</evidence>
<evidence type="ECO:0000256" key="5">
    <source>
        <dbReference type="ARBA" id="ARBA00038359"/>
    </source>
</evidence>
<feature type="transmembrane region" description="Helical" evidence="7">
    <location>
        <begin position="46"/>
        <end position="66"/>
    </location>
</feature>
<evidence type="ECO:0000313" key="10">
    <source>
        <dbReference type="Proteomes" id="UP001430848"/>
    </source>
</evidence>
<dbReference type="PANTHER" id="PTHR33048:SF123">
    <property type="entry name" value="INTEGRAL MEMBRANE PROTEIN"/>
    <property type="match status" value="1"/>
</dbReference>
<accession>A0ABR1NRF5</accession>
<dbReference type="EMBL" id="JAKNSF020000135">
    <property type="protein sequence ID" value="KAK7712383.1"/>
    <property type="molecule type" value="Genomic_DNA"/>
</dbReference>
<dbReference type="InterPro" id="IPR052337">
    <property type="entry name" value="SAT4-like"/>
</dbReference>
<comment type="subcellular location">
    <subcellularLocation>
        <location evidence="1">Membrane</location>
        <topology evidence="1">Multi-pass membrane protein</topology>
    </subcellularLocation>
</comment>
<evidence type="ECO:0000256" key="6">
    <source>
        <dbReference type="SAM" id="MobiDB-lite"/>
    </source>
</evidence>
<evidence type="ECO:0000313" key="9">
    <source>
        <dbReference type="EMBL" id="KAK7712383.1"/>
    </source>
</evidence>
<feature type="compositionally biased region" description="Basic and acidic residues" evidence="6">
    <location>
        <begin position="284"/>
        <end position="293"/>
    </location>
</feature>
<evidence type="ECO:0000256" key="1">
    <source>
        <dbReference type="ARBA" id="ARBA00004141"/>
    </source>
</evidence>
<feature type="transmembrane region" description="Helical" evidence="7">
    <location>
        <begin position="169"/>
        <end position="192"/>
    </location>
</feature>
<keyword evidence="4 7" id="KW-0472">Membrane</keyword>